<dbReference type="EMBL" id="JAEHFX010000006">
    <property type="protein sequence ID" value="MBK0403878.1"/>
    <property type="molecule type" value="Genomic_DNA"/>
</dbReference>
<proteinExistence type="predicted"/>
<evidence type="ECO:0000313" key="1">
    <source>
        <dbReference type="EMBL" id="MBK0403878.1"/>
    </source>
</evidence>
<organism evidence="1 2">
    <name type="scientific">Adhaeribacter terrigena</name>
    <dbReference type="NCBI Taxonomy" id="2793070"/>
    <lineage>
        <taxon>Bacteria</taxon>
        <taxon>Pseudomonadati</taxon>
        <taxon>Bacteroidota</taxon>
        <taxon>Cytophagia</taxon>
        <taxon>Cytophagales</taxon>
        <taxon>Hymenobacteraceae</taxon>
        <taxon>Adhaeribacter</taxon>
    </lineage>
</organism>
<accession>A0ABS1C5D4</accession>
<keyword evidence="2" id="KW-1185">Reference proteome</keyword>
<protein>
    <submittedName>
        <fullName evidence="1">Uncharacterized protein</fullName>
    </submittedName>
</protein>
<gene>
    <name evidence="1" type="ORF">I5M27_12860</name>
</gene>
<comment type="caution">
    <text evidence="1">The sequence shown here is derived from an EMBL/GenBank/DDBJ whole genome shotgun (WGS) entry which is preliminary data.</text>
</comment>
<evidence type="ECO:0000313" key="2">
    <source>
        <dbReference type="Proteomes" id="UP000644147"/>
    </source>
</evidence>
<dbReference type="RefSeq" id="WP_200506650.1">
    <property type="nucleotide sequence ID" value="NZ_JAEHFX010000006.1"/>
</dbReference>
<dbReference type="Proteomes" id="UP000644147">
    <property type="component" value="Unassembled WGS sequence"/>
</dbReference>
<reference evidence="1 2" key="1">
    <citation type="submission" date="2020-12" db="EMBL/GenBank/DDBJ databases">
        <title>Bacterial novel species Adhaeribacter sp. BT258 isolated from soil.</title>
        <authorList>
            <person name="Jung H.-Y."/>
        </authorList>
    </citation>
    <scope>NUCLEOTIDE SEQUENCE [LARGE SCALE GENOMIC DNA]</scope>
    <source>
        <strain evidence="1 2">BT258</strain>
    </source>
</reference>
<name>A0ABS1C5D4_9BACT</name>
<sequence>METLTRRGRKVKTIADLKKPKAYPLQNFETLKTFIGFNEILIDLDKLNLYSEDSERLEYCNSLFWYIGLLNNNWQKVPDILYIVINDIEEKNISEKYGNVFLTHFLKLIKGYELHPWERIPAPNASGFYNDCFYQFLYRFYNEILSGTKRKIYIFNTGQYALEHFFINGDHKLRSEFFIECYYYFKRRYLEKYNPVEFLGLVNEYISYAFEIGVGNPIRFLEAITKHRNDANEIEKEIECNAVLYWVLLGIKYRLGPNPFISYFSEPWQKEPIYNQSSENELDLLYRFLNGEAKILNCSPDLDPNSPQLERTPEVEFYIKNKEVETKEVDKGSDLQCSTIPNGIKASRAAHALAYYYKQVCKLVPHSEMNEDGKVAALEKLGSSHGYEPKGFVNIYYDVTKKDQRAQHNRSRSIKQAIVLLAEFPEAREKAMKELKEYEPAYEAA</sequence>